<name>A0A813I459_POLGL</name>
<protein>
    <recommendedName>
        <fullName evidence="3">C3H1-type domain-containing protein</fullName>
    </recommendedName>
</protein>
<evidence type="ECO:0000259" key="3">
    <source>
        <dbReference type="PROSITE" id="PS50103"/>
    </source>
</evidence>
<sequence>SEPPSDDFEDADAGDDDVPEKPFGKRPPDGSGPPDASGVPDASNKPASKLFQPEPKVREADSIKVPQLPKSAAQSRIYKTAVRKAVVAASISKRDAFEFMRQVERPTCTFEELATCPSHLENLESKLDSAITNTLTGVLSLKVHAKTEELAKRDIMIAGRQVVWMVYRHFRTEEDRGSMYDLEDLMEVKFANDQTLGAFAELWNNIVANAIEPFDEKILEALLHKQLKGDRSENKPGSKRLSEDLTLYKRMRPSDPNRNYQYLHDAMMNELDHELQETNRKSIHDALNNRSQPLPGAAAELKKQQAAAKVAAAASGKLQPPPGLPGAPGVSVGKQACFAFQRGECKLGKGCKYEHVS</sequence>
<dbReference type="Proteomes" id="UP000626109">
    <property type="component" value="Unassembled WGS sequence"/>
</dbReference>
<comment type="caution">
    <text evidence="4">The sequence shown here is derived from an EMBL/GenBank/DDBJ whole genome shotgun (WGS) entry which is preliminary data.</text>
</comment>
<dbReference type="EMBL" id="CAJNNW010003096">
    <property type="protein sequence ID" value="CAE8645024.1"/>
    <property type="molecule type" value="Genomic_DNA"/>
</dbReference>
<feature type="zinc finger region" description="C3H1-type" evidence="1">
    <location>
        <begin position="331"/>
        <end position="357"/>
    </location>
</feature>
<feature type="non-terminal residue" evidence="4">
    <location>
        <position position="1"/>
    </location>
</feature>
<reference evidence="4" key="1">
    <citation type="submission" date="2021-02" db="EMBL/GenBank/DDBJ databases">
        <authorList>
            <person name="Dougan E. K."/>
            <person name="Rhodes N."/>
            <person name="Thang M."/>
            <person name="Chan C."/>
        </authorList>
    </citation>
    <scope>NUCLEOTIDE SEQUENCE</scope>
</reference>
<organism evidence="4 5">
    <name type="scientific">Polarella glacialis</name>
    <name type="common">Dinoflagellate</name>
    <dbReference type="NCBI Taxonomy" id="89957"/>
    <lineage>
        <taxon>Eukaryota</taxon>
        <taxon>Sar</taxon>
        <taxon>Alveolata</taxon>
        <taxon>Dinophyceae</taxon>
        <taxon>Suessiales</taxon>
        <taxon>Suessiaceae</taxon>
        <taxon>Polarella</taxon>
    </lineage>
</organism>
<keyword evidence="1" id="KW-0863">Zinc-finger</keyword>
<accession>A0A813I459</accession>
<evidence type="ECO:0000256" key="2">
    <source>
        <dbReference type="SAM" id="MobiDB-lite"/>
    </source>
</evidence>
<dbReference type="AlphaFoldDB" id="A0A813I459"/>
<feature type="compositionally biased region" description="Low complexity" evidence="2">
    <location>
        <begin position="32"/>
        <end position="41"/>
    </location>
</feature>
<proteinExistence type="predicted"/>
<evidence type="ECO:0000313" key="4">
    <source>
        <dbReference type="EMBL" id="CAE8645024.1"/>
    </source>
</evidence>
<dbReference type="PROSITE" id="PS50103">
    <property type="entry name" value="ZF_C3H1"/>
    <property type="match status" value="1"/>
</dbReference>
<evidence type="ECO:0000256" key="1">
    <source>
        <dbReference type="PROSITE-ProRule" id="PRU00723"/>
    </source>
</evidence>
<evidence type="ECO:0000313" key="5">
    <source>
        <dbReference type="Proteomes" id="UP000626109"/>
    </source>
</evidence>
<keyword evidence="1" id="KW-0862">Zinc</keyword>
<dbReference type="InterPro" id="IPR000571">
    <property type="entry name" value="Znf_CCCH"/>
</dbReference>
<keyword evidence="1" id="KW-0479">Metal-binding</keyword>
<gene>
    <name evidence="4" type="ORF">PGLA2088_LOCUS3555</name>
</gene>
<feature type="compositionally biased region" description="Acidic residues" evidence="2">
    <location>
        <begin position="1"/>
        <end position="18"/>
    </location>
</feature>
<feature type="compositionally biased region" description="Basic and acidic residues" evidence="2">
    <location>
        <begin position="19"/>
        <end position="28"/>
    </location>
</feature>
<dbReference type="GO" id="GO:0008270">
    <property type="term" value="F:zinc ion binding"/>
    <property type="evidence" value="ECO:0007669"/>
    <property type="project" value="UniProtKB-KW"/>
</dbReference>
<feature type="domain" description="C3H1-type" evidence="3">
    <location>
        <begin position="331"/>
        <end position="357"/>
    </location>
</feature>
<feature type="non-terminal residue" evidence="4">
    <location>
        <position position="357"/>
    </location>
</feature>
<feature type="region of interest" description="Disordered" evidence="2">
    <location>
        <begin position="1"/>
        <end position="69"/>
    </location>
</feature>